<keyword evidence="1" id="KW-0378">Hydrolase</keyword>
<comment type="caution">
    <text evidence="1">The sequence shown here is derived from an EMBL/GenBank/DDBJ whole genome shotgun (WGS) entry which is preliminary data.</text>
</comment>
<gene>
    <name evidence="1" type="ORF">F4X14_17445</name>
</gene>
<sequence length="248" mass="28541">MSKSELPPEFREQLNHVTGRRSRIVVEHILEHGFITTDDLEQIYGYMHPPRAVRDVREQGIPIETYRIRSPDGRNIAAYRFGNPEEVREGQSGGRITFPRKFKLALFDQQDGKCAICNGLFANRELQIDHRIPYEIAGDVNYSEDDTTAYLLLCGSCNRAKSWSCEHCPNWQGKKEIVCKECYWAQPTSYSHVATREVRRADLIWKGEDEMRTYSHIAASSTQAKQSIPDYIKGLLKDIITSVVRLFV</sequence>
<keyword evidence="1" id="KW-0255">Endonuclease</keyword>
<organism evidence="1">
    <name type="scientific">Caldilineaceae bacterium SB0661_bin_32</name>
    <dbReference type="NCBI Taxonomy" id="2605255"/>
    <lineage>
        <taxon>Bacteria</taxon>
        <taxon>Bacillati</taxon>
        <taxon>Chloroflexota</taxon>
        <taxon>Caldilineae</taxon>
        <taxon>Caldilineales</taxon>
        <taxon>Caldilineaceae</taxon>
    </lineage>
</organism>
<name>A0A6B1DBE0_9CHLR</name>
<dbReference type="CDD" id="cd00085">
    <property type="entry name" value="HNHc"/>
    <property type="match status" value="1"/>
</dbReference>
<dbReference type="EMBL" id="VXMH01000096">
    <property type="protein sequence ID" value="MYC96753.1"/>
    <property type="molecule type" value="Genomic_DNA"/>
</dbReference>
<dbReference type="InterPro" id="IPR003615">
    <property type="entry name" value="HNH_nuc"/>
</dbReference>
<evidence type="ECO:0000313" key="1">
    <source>
        <dbReference type="EMBL" id="MYC96753.1"/>
    </source>
</evidence>
<dbReference type="Gene3D" id="1.10.30.50">
    <property type="match status" value="1"/>
</dbReference>
<dbReference type="AlphaFoldDB" id="A0A6B1DBE0"/>
<reference evidence="1" key="1">
    <citation type="submission" date="2019-09" db="EMBL/GenBank/DDBJ databases">
        <title>Characterisation of the sponge microbiome using genome-centric metagenomics.</title>
        <authorList>
            <person name="Engelberts J.P."/>
            <person name="Robbins S.J."/>
            <person name="De Goeij J.M."/>
            <person name="Aranda M."/>
            <person name="Bell S.C."/>
            <person name="Webster N.S."/>
        </authorList>
    </citation>
    <scope>NUCLEOTIDE SEQUENCE</scope>
    <source>
        <strain evidence="1">SB0661_bin_32</strain>
    </source>
</reference>
<dbReference type="GO" id="GO:0004519">
    <property type="term" value="F:endonuclease activity"/>
    <property type="evidence" value="ECO:0007669"/>
    <property type="project" value="UniProtKB-KW"/>
</dbReference>
<accession>A0A6B1DBE0</accession>
<proteinExistence type="predicted"/>
<protein>
    <submittedName>
        <fullName evidence="1">HNH endonuclease</fullName>
    </submittedName>
</protein>
<keyword evidence="1" id="KW-0540">Nuclease</keyword>